<dbReference type="AlphaFoldDB" id="A0AAV4JTX0"/>
<evidence type="ECO:0000313" key="5">
    <source>
        <dbReference type="Proteomes" id="UP000762676"/>
    </source>
</evidence>
<evidence type="ECO:0000313" key="4">
    <source>
        <dbReference type="EMBL" id="GFS26223.1"/>
    </source>
</evidence>
<reference evidence="4 5" key="1">
    <citation type="journal article" date="2021" name="Elife">
        <title>Chloroplast acquisition without the gene transfer in kleptoplastic sea slugs, Plakobranchus ocellatus.</title>
        <authorList>
            <person name="Maeda T."/>
            <person name="Takahashi S."/>
            <person name="Yoshida T."/>
            <person name="Shimamura S."/>
            <person name="Takaki Y."/>
            <person name="Nagai Y."/>
            <person name="Toyoda A."/>
            <person name="Suzuki Y."/>
            <person name="Arimoto A."/>
            <person name="Ishii H."/>
            <person name="Satoh N."/>
            <person name="Nishiyama T."/>
            <person name="Hasebe M."/>
            <person name="Maruyama T."/>
            <person name="Minagawa J."/>
            <person name="Obokata J."/>
            <person name="Shigenobu S."/>
        </authorList>
    </citation>
    <scope>NUCLEOTIDE SEQUENCE [LARGE SCALE GENOMIC DNA]</scope>
</reference>
<dbReference type="InterPro" id="IPR050316">
    <property type="entry name" value="Tyrosinase/Hemocyanin"/>
</dbReference>
<comment type="caution">
    <text evidence="4">The sequence shown here is derived from an EMBL/GenBank/DDBJ whole genome shotgun (WGS) entry which is preliminary data.</text>
</comment>
<dbReference type="InterPro" id="IPR002227">
    <property type="entry name" value="Tyrosinase_Cu-bd"/>
</dbReference>
<accession>A0AAV4JTX0</accession>
<keyword evidence="5" id="KW-1185">Reference proteome</keyword>
<evidence type="ECO:0000256" key="2">
    <source>
        <dbReference type="ARBA" id="ARBA00023008"/>
    </source>
</evidence>
<dbReference type="Proteomes" id="UP000762676">
    <property type="component" value="Unassembled WGS sequence"/>
</dbReference>
<keyword evidence="2" id="KW-0186">Copper</keyword>
<keyword evidence="1" id="KW-0479">Metal-binding</keyword>
<dbReference type="SUPFAM" id="SSF48056">
    <property type="entry name" value="Di-copper centre-containing domain"/>
    <property type="match status" value="1"/>
</dbReference>
<dbReference type="EMBL" id="BMAT01014097">
    <property type="protein sequence ID" value="GFS26223.1"/>
    <property type="molecule type" value="Genomic_DNA"/>
</dbReference>
<dbReference type="InterPro" id="IPR008922">
    <property type="entry name" value="Di-copper_centre_dom_sf"/>
</dbReference>
<name>A0AAV4JTX0_9GAST</name>
<organism evidence="4 5">
    <name type="scientific">Elysia marginata</name>
    <dbReference type="NCBI Taxonomy" id="1093978"/>
    <lineage>
        <taxon>Eukaryota</taxon>
        <taxon>Metazoa</taxon>
        <taxon>Spiralia</taxon>
        <taxon>Lophotrochozoa</taxon>
        <taxon>Mollusca</taxon>
        <taxon>Gastropoda</taxon>
        <taxon>Heterobranchia</taxon>
        <taxon>Euthyneura</taxon>
        <taxon>Panpulmonata</taxon>
        <taxon>Sacoglossa</taxon>
        <taxon>Placobranchoidea</taxon>
        <taxon>Plakobranchidae</taxon>
        <taxon>Elysia</taxon>
    </lineage>
</organism>
<dbReference type="PANTHER" id="PTHR11474:SF126">
    <property type="entry name" value="TYROSINASE-LIKE PROTEIN TYR-1-RELATED"/>
    <property type="match status" value="1"/>
</dbReference>
<dbReference type="Pfam" id="PF00264">
    <property type="entry name" value="Tyrosinase"/>
    <property type="match status" value="1"/>
</dbReference>
<dbReference type="PRINTS" id="PR00092">
    <property type="entry name" value="TYROSINASE"/>
</dbReference>
<evidence type="ECO:0000256" key="1">
    <source>
        <dbReference type="ARBA" id="ARBA00022723"/>
    </source>
</evidence>
<dbReference type="Gene3D" id="1.10.1280.10">
    <property type="entry name" value="Di-copper center containing domain from catechol oxidase"/>
    <property type="match status" value="1"/>
</dbReference>
<evidence type="ECO:0000259" key="3">
    <source>
        <dbReference type="Pfam" id="PF00264"/>
    </source>
</evidence>
<proteinExistence type="predicted"/>
<protein>
    <submittedName>
        <fullName evidence="4">Kielin/chordin-like protein</fullName>
    </submittedName>
</protein>
<dbReference type="GO" id="GO:0046872">
    <property type="term" value="F:metal ion binding"/>
    <property type="evidence" value="ECO:0007669"/>
    <property type="project" value="UniProtKB-KW"/>
</dbReference>
<feature type="domain" description="Tyrosinase copper-binding" evidence="3">
    <location>
        <begin position="112"/>
        <end position="287"/>
    </location>
</feature>
<dbReference type="PANTHER" id="PTHR11474">
    <property type="entry name" value="TYROSINASE FAMILY MEMBER"/>
    <property type="match status" value="1"/>
</dbReference>
<dbReference type="GO" id="GO:0016491">
    <property type="term" value="F:oxidoreductase activity"/>
    <property type="evidence" value="ECO:0007669"/>
    <property type="project" value="InterPro"/>
</dbReference>
<gene>
    <name evidence="4" type="ORF">ElyMa_007047400</name>
</gene>
<sequence>MAYTYSCELTTEQRCHERAQIGEDVVKFTPGETCPERGCDLPCHCRHGNRTFTVYQKFYQGCQLCECTVSGHVSCECSKTFRRKEIREMSRLELDRYQAAVRSLTESPGYPSRWFQLASLYAEHKPLAVGSPLFLPWNRQFLRHVEAALQESDCDIAIPYYDWTVDAGKPYKSLVWAANVFGGDGFNSGRDKSHCVRYHPFKSYHPPYLSPCLRRHLNASVSLPTAVNVELALRDPDFKRFRIQMEYFLRTYQTFVGGHMDSDLAPYDPLFLSVSAFVDKLWTQWQERHPEGVLDFPLHLRYVRMDPFKTVPDDVLDSKGQLCVDYVPLSEGVPCVIREVIQYGYDARGYDRHGYNKKGFDVEGFNMKGFDSSGNPDSRGKYNNDGFDRAGFRRSGYDSSGIDRYGFYIDSYNLDHFDSEGYDKYGYNRYGFDRRGFTPFGYTSNGTYLPTINVEELDIFDEYGYNKYGFNVEGFDRNGYDVFGFDSRGFDRRQCNYYSIGPIHIIVKRYIERELEQLNITDLTRVKRICGQLLPLPDYVVKRYWLDRDDGQAELLDEIYGYQIQTNLVDSMFVPRETSVTTDSLWVPIAPDQQ</sequence>